<evidence type="ECO:0000313" key="4">
    <source>
        <dbReference type="Proteomes" id="UP000319449"/>
    </source>
</evidence>
<dbReference type="Pfam" id="PF03599">
    <property type="entry name" value="CdhD"/>
    <property type="match status" value="1"/>
</dbReference>
<evidence type="ECO:0000313" key="3">
    <source>
        <dbReference type="EMBL" id="TWJ18262.1"/>
    </source>
</evidence>
<dbReference type="EMBL" id="VLLN01000017">
    <property type="protein sequence ID" value="TWJ18262.1"/>
    <property type="molecule type" value="Genomic_DNA"/>
</dbReference>
<keyword evidence="1" id="KW-0472">Membrane</keyword>
<name>A0A562VKC6_9BACT</name>
<gene>
    <name evidence="3" type="ORF">JN12_02664</name>
</gene>
<feature type="transmembrane region" description="Helical" evidence="1">
    <location>
        <begin position="299"/>
        <end position="320"/>
    </location>
</feature>
<evidence type="ECO:0000256" key="1">
    <source>
        <dbReference type="SAM" id="Phobius"/>
    </source>
</evidence>
<dbReference type="InterPro" id="IPR016041">
    <property type="entry name" value="Ac-CoA_synth_d_su_TIM-brl"/>
</dbReference>
<keyword evidence="1" id="KW-1133">Transmembrane helix</keyword>
<protein>
    <submittedName>
        <fullName evidence="3">Acetyl-CoA decarbonylase/synthase complex subunit gamma</fullName>
    </submittedName>
</protein>
<dbReference type="OrthoDB" id="2079583at2"/>
<comment type="caution">
    <text evidence="3">The sequence shown here is derived from an EMBL/GenBank/DDBJ whole genome shotgun (WGS) entry which is preliminary data.</text>
</comment>
<organism evidence="3 4">
    <name type="scientific">Geobacter argillaceus</name>
    <dbReference type="NCBI Taxonomy" id="345631"/>
    <lineage>
        <taxon>Bacteria</taxon>
        <taxon>Pseudomonadati</taxon>
        <taxon>Thermodesulfobacteriota</taxon>
        <taxon>Desulfuromonadia</taxon>
        <taxon>Geobacterales</taxon>
        <taxon>Geobacteraceae</taxon>
        <taxon>Geobacter</taxon>
    </lineage>
</organism>
<proteinExistence type="predicted"/>
<sequence>MPRIATELRFADRLGTCKTRWGIGRMEYMVPPGLYAVGTPTPDDPVVVTANYKMSYDMVRRALAGRNVWLMVLETFGINVWCAAGKGTFGTDELVKRVAATGLATVVNHRHLLLPILGAPGVAAHEVQKQTGFTVRYATIRAADLPAYLDNGMVTTPAMRELTFSLRERLVLIPVELVLALKSITLIGGLIFLAALILGGDAAGIKALIAWIGSVLTGIVAGPLLLPWLPGRSFAVKGGIAGLGWSFVWFQLAGGAAWGVPVSLAAFLALTAVSAFYTLNFTGCSTYTSRSGVKKEIRLALPAMGVALAVSLALVLAGRFL</sequence>
<feature type="transmembrane region" description="Helical" evidence="1">
    <location>
        <begin position="258"/>
        <end position="279"/>
    </location>
</feature>
<keyword evidence="1" id="KW-0812">Transmembrane</keyword>
<dbReference type="Proteomes" id="UP000319449">
    <property type="component" value="Unassembled WGS sequence"/>
</dbReference>
<keyword evidence="4" id="KW-1185">Reference proteome</keyword>
<dbReference type="NCBIfam" id="NF040863">
    <property type="entry name" value="HgcA_corrinoid"/>
    <property type="match status" value="1"/>
</dbReference>
<accession>A0A562VKC6</accession>
<feature type="domain" description="CO dehydrogenase/acetyl-CoA synthase delta subunit TIM barrel" evidence="2">
    <location>
        <begin position="30"/>
        <end position="138"/>
    </location>
</feature>
<reference evidence="3 4" key="1">
    <citation type="submission" date="2019-07" db="EMBL/GenBank/DDBJ databases">
        <title>Genomic Encyclopedia of Archaeal and Bacterial Type Strains, Phase II (KMG-II): from individual species to whole genera.</title>
        <authorList>
            <person name="Goeker M."/>
        </authorList>
    </citation>
    <scope>NUCLEOTIDE SEQUENCE [LARGE SCALE GENOMIC DNA]</scope>
    <source>
        <strain evidence="3 4">ATCC BAA-1139</strain>
    </source>
</reference>
<feature type="transmembrane region" description="Helical" evidence="1">
    <location>
        <begin position="208"/>
        <end position="227"/>
    </location>
</feature>
<feature type="transmembrane region" description="Helical" evidence="1">
    <location>
        <begin position="170"/>
        <end position="196"/>
    </location>
</feature>
<evidence type="ECO:0000259" key="2">
    <source>
        <dbReference type="Pfam" id="PF03599"/>
    </source>
</evidence>
<dbReference type="Gene3D" id="3.40.50.11600">
    <property type="match status" value="1"/>
</dbReference>
<dbReference type="AlphaFoldDB" id="A0A562VKC6"/>